<evidence type="ECO:0000256" key="1">
    <source>
        <dbReference type="ARBA" id="ARBA00009156"/>
    </source>
</evidence>
<accession>A0ABU0YVH3</accession>
<dbReference type="EC" id="2.7.1.-" evidence="6"/>
<dbReference type="Pfam" id="PF00370">
    <property type="entry name" value="FGGY_N"/>
    <property type="match status" value="1"/>
</dbReference>
<evidence type="ECO:0000259" key="5">
    <source>
        <dbReference type="Pfam" id="PF02782"/>
    </source>
</evidence>
<evidence type="ECO:0000256" key="3">
    <source>
        <dbReference type="ARBA" id="ARBA00022777"/>
    </source>
</evidence>
<dbReference type="InterPro" id="IPR018484">
    <property type="entry name" value="FGGY_N"/>
</dbReference>
<dbReference type="Pfam" id="PF02782">
    <property type="entry name" value="FGGY_C"/>
    <property type="match status" value="1"/>
</dbReference>
<keyword evidence="7" id="KW-1185">Reference proteome</keyword>
<dbReference type="SUPFAM" id="SSF53067">
    <property type="entry name" value="Actin-like ATPase domain"/>
    <property type="match status" value="2"/>
</dbReference>
<proteinExistence type="inferred from homology"/>
<dbReference type="CDD" id="cd07779">
    <property type="entry name" value="ASKHA_NBD_FGGY_YgcE-like"/>
    <property type="match status" value="1"/>
</dbReference>
<feature type="domain" description="Carbohydrate kinase FGGY N-terminal" evidence="4">
    <location>
        <begin position="6"/>
        <end position="245"/>
    </location>
</feature>
<feature type="domain" description="Carbohydrate kinase FGGY C-terminal" evidence="5">
    <location>
        <begin position="259"/>
        <end position="448"/>
    </location>
</feature>
<dbReference type="PANTHER" id="PTHR43095">
    <property type="entry name" value="SUGAR KINASE"/>
    <property type="match status" value="1"/>
</dbReference>
<name>A0ABU0YVH3_9PROT</name>
<dbReference type="EMBL" id="JAUYVI010000017">
    <property type="protein sequence ID" value="MDQ7251706.1"/>
    <property type="molecule type" value="Genomic_DNA"/>
</dbReference>
<keyword evidence="2 6" id="KW-0808">Transferase</keyword>
<evidence type="ECO:0000256" key="2">
    <source>
        <dbReference type="ARBA" id="ARBA00022679"/>
    </source>
</evidence>
<reference evidence="7" key="1">
    <citation type="submission" date="2023-08" db="EMBL/GenBank/DDBJ databases">
        <title>Rhodospirillaceae gen. nov., a novel taxon isolated from the Yangtze River Yuezi River estuary sludge.</title>
        <authorList>
            <person name="Ruan L."/>
        </authorList>
    </citation>
    <scope>NUCLEOTIDE SEQUENCE [LARGE SCALE GENOMIC DNA]</scope>
    <source>
        <strain evidence="7">R-7</strain>
    </source>
</reference>
<evidence type="ECO:0000259" key="4">
    <source>
        <dbReference type="Pfam" id="PF00370"/>
    </source>
</evidence>
<dbReference type="InterPro" id="IPR050406">
    <property type="entry name" value="FGGY_Carb_Kinase"/>
</dbReference>
<dbReference type="InterPro" id="IPR043129">
    <property type="entry name" value="ATPase_NBD"/>
</dbReference>
<dbReference type="PIRSF" id="PIRSF000538">
    <property type="entry name" value="GlpK"/>
    <property type="match status" value="1"/>
</dbReference>
<comment type="similarity">
    <text evidence="1">Belongs to the FGGY kinase family.</text>
</comment>
<dbReference type="PANTHER" id="PTHR43095:SF5">
    <property type="entry name" value="XYLULOSE KINASE"/>
    <property type="match status" value="1"/>
</dbReference>
<evidence type="ECO:0000313" key="7">
    <source>
        <dbReference type="Proteomes" id="UP001230156"/>
    </source>
</evidence>
<comment type="caution">
    <text evidence="6">The sequence shown here is derived from an EMBL/GenBank/DDBJ whole genome shotgun (WGS) entry which is preliminary data.</text>
</comment>
<protein>
    <submittedName>
        <fullName evidence="6">FGGY-family carbohydrate kinase</fullName>
        <ecNumber evidence="6">2.7.1.-</ecNumber>
    </submittedName>
</protein>
<keyword evidence="3 6" id="KW-0418">Kinase</keyword>
<dbReference type="InterPro" id="IPR000577">
    <property type="entry name" value="Carb_kinase_FGGY"/>
</dbReference>
<dbReference type="RefSeq" id="WP_379962312.1">
    <property type="nucleotide sequence ID" value="NZ_JAUYVI010000017.1"/>
</dbReference>
<dbReference type="Gene3D" id="3.30.420.40">
    <property type="match status" value="2"/>
</dbReference>
<sequence>MPRDLVIGIDSSTSATKAIAWDRQGRVIAEGRAAIAMSNPHPGWFEQDPGEWWSSTVAALQQVTGQIDAARIAAIGISNQRETFGVFTEDGTALRPGMVWLDERARAQEKQFGARFGAERLHKISGKPLDITPCLHRMVWLREIEPAVLGRGERIAEVHGYLTFKLTGEWATSMASADPMGVLDMEHRDWSADILGAAGIDLGMMLRLVAPGAQSGEVSAAAAAATGLKAGTPVIAGGGDGQCAGTGAGVSADHPGRAYVNLGTALVSGSYGRAYAHDRAFRTEIAIADEGYIFETCLRSGTFLVDWLSRELFRAEPGKQKELLSALETEASTSPIGARGVVVVPYWQGCMTPYWDSAARGVIAGLSGSTRRGDIYRAFLEAIALEQATCSRDVEQATGTDIDHFVAIGGGAASDLWVQILADATGRAVQRSETVEASSLGAAIAAAKGAGWHKTIAEAAEAMAGRPIRTFVPDEKRHARYEALRAIHADLWPKVAEWNTRLVNFADQA</sequence>
<evidence type="ECO:0000313" key="6">
    <source>
        <dbReference type="EMBL" id="MDQ7251706.1"/>
    </source>
</evidence>
<gene>
    <name evidence="6" type="ORF">Q8A70_28725</name>
</gene>
<dbReference type="GO" id="GO:0016301">
    <property type="term" value="F:kinase activity"/>
    <property type="evidence" value="ECO:0007669"/>
    <property type="project" value="UniProtKB-KW"/>
</dbReference>
<dbReference type="Proteomes" id="UP001230156">
    <property type="component" value="Unassembled WGS sequence"/>
</dbReference>
<dbReference type="InterPro" id="IPR018485">
    <property type="entry name" value="FGGY_C"/>
</dbReference>
<organism evidence="6 7">
    <name type="scientific">Dongia sedimenti</name>
    <dbReference type="NCBI Taxonomy" id="3064282"/>
    <lineage>
        <taxon>Bacteria</taxon>
        <taxon>Pseudomonadati</taxon>
        <taxon>Pseudomonadota</taxon>
        <taxon>Alphaproteobacteria</taxon>
        <taxon>Rhodospirillales</taxon>
        <taxon>Dongiaceae</taxon>
        <taxon>Dongia</taxon>
    </lineage>
</organism>